<proteinExistence type="predicted"/>
<organism evidence="1 2">
    <name type="scientific">Gossypium barbadense</name>
    <name type="common">Sea Island cotton</name>
    <name type="synonym">Hibiscus barbadensis</name>
    <dbReference type="NCBI Taxonomy" id="3634"/>
    <lineage>
        <taxon>Eukaryota</taxon>
        <taxon>Viridiplantae</taxon>
        <taxon>Streptophyta</taxon>
        <taxon>Embryophyta</taxon>
        <taxon>Tracheophyta</taxon>
        <taxon>Spermatophyta</taxon>
        <taxon>Magnoliopsida</taxon>
        <taxon>eudicotyledons</taxon>
        <taxon>Gunneridae</taxon>
        <taxon>Pentapetalae</taxon>
        <taxon>rosids</taxon>
        <taxon>malvids</taxon>
        <taxon>Malvales</taxon>
        <taxon>Malvaceae</taxon>
        <taxon>Malvoideae</taxon>
        <taxon>Gossypium</taxon>
    </lineage>
</organism>
<evidence type="ECO:0000313" key="2">
    <source>
        <dbReference type="Proteomes" id="UP000239757"/>
    </source>
</evidence>
<evidence type="ECO:0000313" key="1">
    <source>
        <dbReference type="EMBL" id="PPS03400.1"/>
    </source>
</evidence>
<protein>
    <submittedName>
        <fullName evidence="1">Uncharacterized protein</fullName>
    </submittedName>
</protein>
<reference evidence="1 2" key="1">
    <citation type="submission" date="2015-01" db="EMBL/GenBank/DDBJ databases">
        <title>Genome of allotetraploid Gossypium barbadense reveals genomic plasticity and fiber elongation in cotton evolution.</title>
        <authorList>
            <person name="Chen X."/>
            <person name="Liu X."/>
            <person name="Zhao B."/>
            <person name="Zheng H."/>
            <person name="Hu Y."/>
            <person name="Lu G."/>
            <person name="Yang C."/>
            <person name="Chen J."/>
            <person name="Shan C."/>
            <person name="Zhang L."/>
            <person name="Zhou Y."/>
            <person name="Wang L."/>
            <person name="Guo W."/>
            <person name="Bai Y."/>
            <person name="Ruan J."/>
            <person name="Shangguan X."/>
            <person name="Mao Y."/>
            <person name="Jiang J."/>
            <person name="Zhu Y."/>
            <person name="Lei J."/>
            <person name="Kang H."/>
            <person name="Chen S."/>
            <person name="He X."/>
            <person name="Wang R."/>
            <person name="Wang Y."/>
            <person name="Chen J."/>
            <person name="Wang L."/>
            <person name="Yu S."/>
            <person name="Wang B."/>
            <person name="Wei J."/>
            <person name="Song S."/>
            <person name="Lu X."/>
            <person name="Gao Z."/>
            <person name="Gu W."/>
            <person name="Deng X."/>
            <person name="Ma D."/>
            <person name="Wang S."/>
            <person name="Liang W."/>
            <person name="Fang L."/>
            <person name="Cai C."/>
            <person name="Zhu X."/>
            <person name="Zhou B."/>
            <person name="Zhang Y."/>
            <person name="Chen Z."/>
            <person name="Xu S."/>
            <person name="Zhu R."/>
            <person name="Wang S."/>
            <person name="Zhang T."/>
            <person name="Zhao G."/>
        </authorList>
    </citation>
    <scope>NUCLEOTIDE SEQUENCE [LARGE SCALE GENOMIC DNA]</scope>
    <source>
        <strain evidence="2">cv. Xinhai21</strain>
        <tissue evidence="1">Leaf</tissue>
    </source>
</reference>
<name>A0A2P5XJB3_GOSBA</name>
<dbReference type="EMBL" id="KZ664757">
    <property type="protein sequence ID" value="PPS03400.1"/>
    <property type="molecule type" value="Genomic_DNA"/>
</dbReference>
<dbReference type="AlphaFoldDB" id="A0A2P5XJB3"/>
<gene>
    <name evidence="1" type="ORF">GOBAR_AA17260</name>
</gene>
<accession>A0A2P5XJB3</accession>
<dbReference type="Proteomes" id="UP000239757">
    <property type="component" value="Unassembled WGS sequence"/>
</dbReference>
<sequence length="98" mass="11075">MAVAVGLSKGWPVGEGKEILATRFRVFGEGDDEGMCYLDCTMWEDVHYHEGNRSVFAIHLVHRPEVFVLHRLVLCCYLNMAHECSSNVFPAKKVAPHD</sequence>